<reference evidence="2 3" key="1">
    <citation type="submission" date="2019-07" db="EMBL/GenBank/DDBJ databases">
        <title>Microbispora hainanensis DSM 45428.</title>
        <authorList>
            <person name="Thawai C."/>
        </authorList>
    </citation>
    <scope>NUCLEOTIDE SEQUENCE [LARGE SCALE GENOMIC DNA]</scope>
    <source>
        <strain evidence="2 3">DSM 45428</strain>
    </source>
</reference>
<gene>
    <name evidence="2" type="ORF">FLX08_07915</name>
</gene>
<feature type="domain" description="DUF7824" evidence="1">
    <location>
        <begin position="435"/>
        <end position="619"/>
    </location>
</feature>
<dbReference type="Proteomes" id="UP000316541">
    <property type="component" value="Unassembled WGS sequence"/>
</dbReference>
<protein>
    <recommendedName>
        <fullName evidence="1">DUF7824 domain-containing protein</fullName>
    </recommendedName>
</protein>
<evidence type="ECO:0000259" key="1">
    <source>
        <dbReference type="Pfam" id="PF25148"/>
    </source>
</evidence>
<dbReference type="EMBL" id="VIRM01000007">
    <property type="protein sequence ID" value="TQS22315.1"/>
    <property type="molecule type" value="Genomic_DNA"/>
</dbReference>
<dbReference type="Pfam" id="PF25148">
    <property type="entry name" value="DUF7824"/>
    <property type="match status" value="1"/>
</dbReference>
<organism evidence="2 3">
    <name type="scientific">Microbispora hainanensis</name>
    <dbReference type="NCBI Taxonomy" id="568844"/>
    <lineage>
        <taxon>Bacteria</taxon>
        <taxon>Bacillati</taxon>
        <taxon>Actinomycetota</taxon>
        <taxon>Actinomycetes</taxon>
        <taxon>Streptosporangiales</taxon>
        <taxon>Streptosporangiaceae</taxon>
        <taxon>Microbispora</taxon>
    </lineage>
</organism>
<name>A0A544Z015_9ACTN</name>
<proteinExistence type="predicted"/>
<comment type="caution">
    <text evidence="2">The sequence shown here is derived from an EMBL/GenBank/DDBJ whole genome shotgun (WGS) entry which is preliminary data.</text>
</comment>
<evidence type="ECO:0000313" key="3">
    <source>
        <dbReference type="Proteomes" id="UP000316541"/>
    </source>
</evidence>
<dbReference type="AlphaFoldDB" id="A0A544Z015"/>
<dbReference type="RefSeq" id="WP_142617562.1">
    <property type="nucleotide sequence ID" value="NZ_VIRM01000007.1"/>
</dbReference>
<dbReference type="InterPro" id="IPR056726">
    <property type="entry name" value="DUF7824"/>
</dbReference>
<sequence length="883" mass="94461">MSFWAAIVKRAGQPGGLPERIRAADAEGAADLLERADDAARRALAGSLREFAAQGGLGRGWWAGPPHDPQAPALRVAGAACFDDAVEVAHWLTSPDLWLFDGYEDDARRIARVVRGRSPQWRAELVRRLADEQGWRDEADGGRAHRLSAWFPAARLVEETGLEPPGDPAFVLGWLHAVAGSGGGVTDERLTRHLAGSLLRSRGLAAQLRGTGDLVPAGAAAVARRASDGVLERGTLLEGCAGAFFDGETRPFTDLYAALRPSPEEIPVRDLARLVPTAPGTVVQLAVSELRRADDAGLLSDELFAEATETLMFRPEKTIVRAALTWAQAGTRGSRERTGAALRAFAAAFGSAHRDIAERAVDAASRMAGHSGEDGHAAVRAAADALPSDLRDRLAPVFRLDDRPALAPAALPAPPAEEVEPVPVVESPEELAELAVTARDPLMVERLLAGLVTLVHRDREAVRAVVEPVLRASRPFLFDVESAAHGFGGMNDDPHLLTMRAVLAAVAPEAGRRLRGLVQFYPFRDWDPAPDVLVVTRLREIVRELETGDVPVLLATPTVTSGHIDPMTLVERMERLEAACAEHLDADFQQALLRLPRTIPPAAVARAGTLTSAAGRELAAWLRRGGLADPVIGHRVVRLPSYEGSATTVTRIFPAVRPREEDLPDLVRRMCVLDPAGAVNLASQRMDWWPLLMPSHREVITAWILPRLPPLITSRRADLAPLYRLACGQGPVGEVTAAALAHGLGCEDDGARGIAVDALLVHAARGDLNGDDFGGFLSVLVAAGMVRLGRAVTALADALATGAHIQVWDAAARMLTELLPQARERPRTGMTDLLVVAATAASLTGARLRIPRLAAVAQRTGGSAFVRQARRLHELITPKKETS</sequence>
<evidence type="ECO:0000313" key="2">
    <source>
        <dbReference type="EMBL" id="TQS22315.1"/>
    </source>
</evidence>
<accession>A0A544Z015</accession>